<dbReference type="InterPro" id="IPR010128">
    <property type="entry name" value="ATPase_T1SS_PrtD-like"/>
</dbReference>
<evidence type="ECO:0000259" key="9">
    <source>
        <dbReference type="PROSITE" id="PS50893"/>
    </source>
</evidence>
<dbReference type="GO" id="GO:0140359">
    <property type="term" value="F:ABC-type transporter activity"/>
    <property type="evidence" value="ECO:0007669"/>
    <property type="project" value="InterPro"/>
</dbReference>
<dbReference type="SUPFAM" id="SSF52540">
    <property type="entry name" value="P-loop containing nucleoside triphosphate hydrolases"/>
    <property type="match status" value="1"/>
</dbReference>
<feature type="domain" description="ABC transmembrane type-1" evidence="10">
    <location>
        <begin position="34"/>
        <end position="311"/>
    </location>
</feature>
<keyword evidence="6 8" id="KW-1133">Transmembrane helix</keyword>
<dbReference type="GO" id="GO:0005524">
    <property type="term" value="F:ATP binding"/>
    <property type="evidence" value="ECO:0007669"/>
    <property type="project" value="UniProtKB-KW"/>
</dbReference>
<evidence type="ECO:0000256" key="8">
    <source>
        <dbReference type="SAM" id="Phobius"/>
    </source>
</evidence>
<name>A0A974SGR8_9HYPH</name>
<evidence type="ECO:0000313" key="12">
    <source>
        <dbReference type="Proteomes" id="UP000596427"/>
    </source>
</evidence>
<evidence type="ECO:0000313" key="11">
    <source>
        <dbReference type="EMBL" id="QRG05546.1"/>
    </source>
</evidence>
<dbReference type="InterPro" id="IPR003439">
    <property type="entry name" value="ABC_transporter-like_ATP-bd"/>
</dbReference>
<dbReference type="EMBL" id="CP063362">
    <property type="protein sequence ID" value="QRG05546.1"/>
    <property type="molecule type" value="Genomic_DNA"/>
</dbReference>
<evidence type="ECO:0000259" key="10">
    <source>
        <dbReference type="PROSITE" id="PS50929"/>
    </source>
</evidence>
<evidence type="ECO:0000256" key="7">
    <source>
        <dbReference type="ARBA" id="ARBA00023136"/>
    </source>
</evidence>
<dbReference type="PANTHER" id="PTHR24221:SF248">
    <property type="entry name" value="ABC TRANSPORTER TRANSMEMBRANE REGION"/>
    <property type="match status" value="1"/>
</dbReference>
<evidence type="ECO:0000256" key="5">
    <source>
        <dbReference type="ARBA" id="ARBA00022840"/>
    </source>
</evidence>
<evidence type="ECO:0000256" key="6">
    <source>
        <dbReference type="ARBA" id="ARBA00022989"/>
    </source>
</evidence>
<dbReference type="InterPro" id="IPR003593">
    <property type="entry name" value="AAA+_ATPase"/>
</dbReference>
<dbReference type="GO" id="GO:0030256">
    <property type="term" value="C:type I protein secretion system complex"/>
    <property type="evidence" value="ECO:0007669"/>
    <property type="project" value="InterPro"/>
</dbReference>
<comment type="similarity">
    <text evidence="2">Belongs to the ABC transporter superfamily.</text>
</comment>
<dbReference type="RefSeq" id="WP_203192412.1">
    <property type="nucleotide sequence ID" value="NZ_CP063362.1"/>
</dbReference>
<dbReference type="GO" id="GO:0016887">
    <property type="term" value="F:ATP hydrolysis activity"/>
    <property type="evidence" value="ECO:0007669"/>
    <property type="project" value="InterPro"/>
</dbReference>
<protein>
    <submittedName>
        <fullName evidence="11">Type I secretion system permease/ATPase</fullName>
    </submittedName>
</protein>
<feature type="transmembrane region" description="Helical" evidence="8">
    <location>
        <begin position="156"/>
        <end position="185"/>
    </location>
</feature>
<evidence type="ECO:0000256" key="4">
    <source>
        <dbReference type="ARBA" id="ARBA00022741"/>
    </source>
</evidence>
<dbReference type="PROSITE" id="PS50929">
    <property type="entry name" value="ABC_TM1F"/>
    <property type="match status" value="1"/>
</dbReference>
<dbReference type="Proteomes" id="UP000596427">
    <property type="component" value="Chromosome"/>
</dbReference>
<dbReference type="GO" id="GO:0034040">
    <property type="term" value="F:ATPase-coupled lipid transmembrane transporter activity"/>
    <property type="evidence" value="ECO:0007669"/>
    <property type="project" value="TreeGrafter"/>
</dbReference>
<dbReference type="PANTHER" id="PTHR24221">
    <property type="entry name" value="ATP-BINDING CASSETTE SUB-FAMILY B"/>
    <property type="match status" value="1"/>
</dbReference>
<dbReference type="Gene3D" id="3.40.50.300">
    <property type="entry name" value="P-loop containing nucleotide triphosphate hydrolases"/>
    <property type="match status" value="1"/>
</dbReference>
<dbReference type="Pfam" id="PF00664">
    <property type="entry name" value="ABC_membrane"/>
    <property type="match status" value="1"/>
</dbReference>
<keyword evidence="4" id="KW-0547">Nucleotide-binding</keyword>
<dbReference type="SUPFAM" id="SSF90123">
    <property type="entry name" value="ABC transporter transmembrane region"/>
    <property type="match status" value="1"/>
</dbReference>
<organism evidence="11 12">
    <name type="scientific">Xanthobacter dioxanivorans</name>
    <dbReference type="NCBI Taxonomy" id="2528964"/>
    <lineage>
        <taxon>Bacteria</taxon>
        <taxon>Pseudomonadati</taxon>
        <taxon>Pseudomonadota</taxon>
        <taxon>Alphaproteobacteria</taxon>
        <taxon>Hyphomicrobiales</taxon>
        <taxon>Xanthobacteraceae</taxon>
        <taxon>Xanthobacter</taxon>
    </lineage>
</organism>
<reference evidence="11 12" key="1">
    <citation type="submission" date="2020-10" db="EMBL/GenBank/DDBJ databases">
        <title>Degradation of 1,4-Dioxane by Xanthobacter sp. YN2, via a Novel Group-2 Soluble Di-Iron Monooxygenase.</title>
        <authorList>
            <person name="Ma F."/>
            <person name="Wang Y."/>
            <person name="Yang J."/>
            <person name="Guo H."/>
            <person name="Su D."/>
            <person name="Yu L."/>
        </authorList>
    </citation>
    <scope>NUCLEOTIDE SEQUENCE [LARGE SCALE GENOMIC DNA]</scope>
    <source>
        <strain evidence="11 12">YN2</strain>
    </source>
</reference>
<dbReference type="InterPro" id="IPR011527">
    <property type="entry name" value="ABC1_TM_dom"/>
</dbReference>
<comment type="subcellular location">
    <subcellularLocation>
        <location evidence="1">Cell membrane</location>
        <topology evidence="1">Multi-pass membrane protein</topology>
    </subcellularLocation>
</comment>
<evidence type="ECO:0000256" key="2">
    <source>
        <dbReference type="ARBA" id="ARBA00005417"/>
    </source>
</evidence>
<dbReference type="InterPro" id="IPR039421">
    <property type="entry name" value="Type_1_exporter"/>
</dbReference>
<dbReference type="GO" id="GO:0030253">
    <property type="term" value="P:protein secretion by the type I secretion system"/>
    <property type="evidence" value="ECO:0007669"/>
    <property type="project" value="InterPro"/>
</dbReference>
<dbReference type="InterPro" id="IPR027417">
    <property type="entry name" value="P-loop_NTPase"/>
</dbReference>
<dbReference type="Gene3D" id="1.20.1560.10">
    <property type="entry name" value="ABC transporter type 1, transmembrane domain"/>
    <property type="match status" value="1"/>
</dbReference>
<dbReference type="SMART" id="SM00382">
    <property type="entry name" value="AAA"/>
    <property type="match status" value="1"/>
</dbReference>
<keyword evidence="5" id="KW-0067">ATP-binding</keyword>
<dbReference type="PROSITE" id="PS50893">
    <property type="entry name" value="ABC_TRANSPORTER_2"/>
    <property type="match status" value="1"/>
</dbReference>
<gene>
    <name evidence="11" type="ORF">EZH22_21135</name>
</gene>
<feature type="domain" description="ABC transporter" evidence="9">
    <location>
        <begin position="342"/>
        <end position="578"/>
    </location>
</feature>
<feature type="transmembrane region" description="Helical" evidence="8">
    <location>
        <begin position="32"/>
        <end position="55"/>
    </location>
</feature>
<evidence type="ECO:0000256" key="3">
    <source>
        <dbReference type="ARBA" id="ARBA00022692"/>
    </source>
</evidence>
<dbReference type="GO" id="GO:0005886">
    <property type="term" value="C:plasma membrane"/>
    <property type="evidence" value="ECO:0007669"/>
    <property type="project" value="UniProtKB-SubCell"/>
</dbReference>
<dbReference type="Pfam" id="PF00005">
    <property type="entry name" value="ABC_tran"/>
    <property type="match status" value="1"/>
</dbReference>
<dbReference type="NCBIfam" id="TIGR01842">
    <property type="entry name" value="type_I_sec_PrtD"/>
    <property type="match status" value="1"/>
</dbReference>
<accession>A0A974SGR8</accession>
<dbReference type="InterPro" id="IPR036640">
    <property type="entry name" value="ABC1_TM_sf"/>
</dbReference>
<keyword evidence="7 8" id="KW-0472">Membrane</keyword>
<keyword evidence="3 8" id="KW-0812">Transmembrane</keyword>
<sequence length="591" mass="61615">MSAAKSAFSKHRAGAVADADLPSRALSSCRRAFLVVALFSAAVNILMLAGSFYMLQVYDRVLPSRSVPTLVALTIAVALVYAVQGLFDALRQRILGRIGVALDQSLSGEVARAILRNAALGGNEGAMRLARDLDAVRTFLSGVGPMALFDMPWIPLYVAACFLLHPVLGVILVAGASLLVALTFLTEVGTRRRVEEAGRAGAARGALLEQARRNGEVVAALGLTSRLVGRLDIHGDAAVAAQQRAADISGGLGAVSKVLRFMLQSGMLGAGAWLVIEGQASSGVMIASSVIASRALAPVELAISSWRPFLAARQAWQRLRHALAAPRSVALAVAPERARHRLTLDQMTVAAPGASTAILSQVSFAVEAGQVLGVIGPSASGKSSLARALVGVWPAARGELRLDGATLDQWPEEDRGAMIGYLPQDVELFDGTVAETIARFDPAATEEAVRAAARAAGAYDMILRLPQGFATRIGESGGILSGGQRQRLALARALYGDPFLVVLDEPNASLDAEGEAALVGAILGVKTRGGICVVIAHRAAALATADLVLVLAEGRMQAFGSRDDVLKRALAGRSLSGEEPPPKPRIVAERA</sequence>
<dbReference type="PROSITE" id="PS00211">
    <property type="entry name" value="ABC_TRANSPORTER_1"/>
    <property type="match status" value="1"/>
</dbReference>
<dbReference type="InterPro" id="IPR017871">
    <property type="entry name" value="ABC_transporter-like_CS"/>
</dbReference>
<dbReference type="AlphaFoldDB" id="A0A974SGR8"/>
<evidence type="ECO:0000256" key="1">
    <source>
        <dbReference type="ARBA" id="ARBA00004651"/>
    </source>
</evidence>
<dbReference type="KEGG" id="xdi:EZH22_21135"/>
<keyword evidence="12" id="KW-1185">Reference proteome</keyword>
<feature type="transmembrane region" description="Helical" evidence="8">
    <location>
        <begin position="67"/>
        <end position="87"/>
    </location>
</feature>
<proteinExistence type="inferred from homology"/>